<dbReference type="Pfam" id="PF13466">
    <property type="entry name" value="STAS_2"/>
    <property type="match status" value="1"/>
</dbReference>
<feature type="region of interest" description="Disordered" evidence="1">
    <location>
        <begin position="1"/>
        <end position="20"/>
    </location>
</feature>
<dbReference type="Proteomes" id="UP000663801">
    <property type="component" value="Unassembled WGS sequence"/>
</dbReference>
<gene>
    <name evidence="3" type="ORF">JL107_09490</name>
</gene>
<accession>A0A938YFE7</accession>
<dbReference type="AlphaFoldDB" id="A0A938YFE7"/>
<dbReference type="RefSeq" id="WP_205256788.1">
    <property type="nucleotide sequence ID" value="NZ_BAAAPV010000004.1"/>
</dbReference>
<dbReference type="PROSITE" id="PS50801">
    <property type="entry name" value="STAS"/>
    <property type="match status" value="1"/>
</dbReference>
<dbReference type="InterPro" id="IPR058548">
    <property type="entry name" value="MlaB-like_STAS"/>
</dbReference>
<dbReference type="SUPFAM" id="SSF52091">
    <property type="entry name" value="SpoIIaa-like"/>
    <property type="match status" value="1"/>
</dbReference>
<protein>
    <submittedName>
        <fullName evidence="3">STAS domain-containing protein</fullName>
    </submittedName>
</protein>
<dbReference type="EMBL" id="JAERWL010000008">
    <property type="protein sequence ID" value="MBM9476675.1"/>
    <property type="molecule type" value="Genomic_DNA"/>
</dbReference>
<comment type="caution">
    <text evidence="3">The sequence shown here is derived from an EMBL/GenBank/DDBJ whole genome shotgun (WGS) entry which is preliminary data.</text>
</comment>
<evidence type="ECO:0000313" key="4">
    <source>
        <dbReference type="Proteomes" id="UP000663801"/>
    </source>
</evidence>
<dbReference type="InterPro" id="IPR002645">
    <property type="entry name" value="STAS_dom"/>
</dbReference>
<name>A0A938YFE7_9ACTN</name>
<reference evidence="3" key="1">
    <citation type="submission" date="2021-01" db="EMBL/GenBank/DDBJ databases">
        <title>KCTC 19127 draft genome.</title>
        <authorList>
            <person name="An D."/>
        </authorList>
    </citation>
    <scope>NUCLEOTIDE SEQUENCE</scope>
    <source>
        <strain evidence="3">KCTC 19127</strain>
    </source>
</reference>
<evidence type="ECO:0000259" key="2">
    <source>
        <dbReference type="PROSITE" id="PS50801"/>
    </source>
</evidence>
<proteinExistence type="predicted"/>
<dbReference type="InterPro" id="IPR036513">
    <property type="entry name" value="STAS_dom_sf"/>
</dbReference>
<feature type="domain" description="STAS" evidence="2">
    <location>
        <begin position="21"/>
        <end position="115"/>
    </location>
</feature>
<dbReference type="Gene3D" id="3.30.750.24">
    <property type="entry name" value="STAS domain"/>
    <property type="match status" value="1"/>
</dbReference>
<evidence type="ECO:0000313" key="3">
    <source>
        <dbReference type="EMBL" id="MBM9476675.1"/>
    </source>
</evidence>
<evidence type="ECO:0000256" key="1">
    <source>
        <dbReference type="SAM" id="MobiDB-lite"/>
    </source>
</evidence>
<keyword evidence="4" id="KW-1185">Reference proteome</keyword>
<feature type="compositionally biased region" description="Basic and acidic residues" evidence="1">
    <location>
        <begin position="1"/>
        <end position="12"/>
    </location>
</feature>
<organism evidence="3 4">
    <name type="scientific">Nakamurella flavida</name>
    <dbReference type="NCBI Taxonomy" id="363630"/>
    <lineage>
        <taxon>Bacteria</taxon>
        <taxon>Bacillati</taxon>
        <taxon>Actinomycetota</taxon>
        <taxon>Actinomycetes</taxon>
        <taxon>Nakamurellales</taxon>
        <taxon>Nakamurellaceae</taxon>
        <taxon>Nakamurella</taxon>
    </lineage>
</organism>
<sequence length="115" mass="12091">MVDVHGDRRPSDPVEPLPAVSSTDLQITGDLAVVGLRGPLADTELDRFNAVMREALTPPVRRIVVDARAVTAWADGGLELLAAASAQARLDGIDVVISGLGAAQRSTLRALGRRD</sequence>